<organism evidence="3 4">
    <name type="scientific">Vibrio halioticoli NBRC 102217</name>
    <dbReference type="NCBI Taxonomy" id="1219072"/>
    <lineage>
        <taxon>Bacteria</taxon>
        <taxon>Pseudomonadati</taxon>
        <taxon>Pseudomonadota</taxon>
        <taxon>Gammaproteobacteria</taxon>
        <taxon>Vibrionales</taxon>
        <taxon>Vibrionaceae</taxon>
        <taxon>Vibrio</taxon>
    </lineage>
</organism>
<accession>V5FLE9</accession>
<evidence type="ECO:0000313" key="4">
    <source>
        <dbReference type="Proteomes" id="UP000017800"/>
    </source>
</evidence>
<dbReference type="GO" id="GO:0008233">
    <property type="term" value="F:peptidase activity"/>
    <property type="evidence" value="ECO:0007669"/>
    <property type="project" value="UniProtKB-KW"/>
</dbReference>
<dbReference type="Pfam" id="PF02617">
    <property type="entry name" value="ClpS"/>
    <property type="match status" value="1"/>
</dbReference>
<dbReference type="InterPro" id="IPR003769">
    <property type="entry name" value="ClpS_core"/>
</dbReference>
<gene>
    <name evidence="1 3" type="primary">clpS</name>
    <name evidence="3" type="ORF">VHA01S_044_00390</name>
</gene>
<reference evidence="3 4" key="1">
    <citation type="submission" date="2013-10" db="EMBL/GenBank/DDBJ databases">
        <authorList>
            <person name="Ichikawa N."/>
            <person name="Kimura A."/>
            <person name="Ohji S."/>
            <person name="Hosoyama A."/>
            <person name="Fujita N."/>
        </authorList>
    </citation>
    <scope>NUCLEOTIDE SEQUENCE [LARGE SCALE GENOMIC DNA]</scope>
    <source>
        <strain evidence="3 4">NBRC 102217</strain>
    </source>
</reference>
<protein>
    <recommendedName>
        <fullName evidence="1">ATP-dependent Clp protease adapter protein ClpS</fullName>
    </recommendedName>
</protein>
<dbReference type="InterPro" id="IPR014719">
    <property type="entry name" value="Ribosomal_bL12_C/ClpS-like"/>
</dbReference>
<dbReference type="EMBL" id="BAUJ01000044">
    <property type="protein sequence ID" value="GAD90486.1"/>
    <property type="molecule type" value="Genomic_DNA"/>
</dbReference>
<dbReference type="Proteomes" id="UP000017800">
    <property type="component" value="Unassembled WGS sequence"/>
</dbReference>
<keyword evidence="3" id="KW-0378">Hydrolase</keyword>
<dbReference type="PANTHER" id="PTHR33473:SF19">
    <property type="entry name" value="ATP-DEPENDENT CLP PROTEASE ADAPTER PROTEIN CLPS"/>
    <property type="match status" value="1"/>
</dbReference>
<dbReference type="eggNOG" id="COG2127">
    <property type="taxonomic scope" value="Bacteria"/>
</dbReference>
<name>V5FLE9_9VIBR</name>
<keyword evidence="3" id="KW-0645">Protease</keyword>
<comment type="similarity">
    <text evidence="1">Belongs to the ClpS family.</text>
</comment>
<reference evidence="3 4" key="2">
    <citation type="submission" date="2013-11" db="EMBL/GenBank/DDBJ databases">
        <title>Whole genome shotgun sequence of Vibrio halioticoli NBRC 102217.</title>
        <authorList>
            <person name="Isaki S."/>
            <person name="Kimura A."/>
            <person name="Ohji S."/>
            <person name="Hosoyama A."/>
            <person name="Fujita N."/>
            <person name="Hashimoto M."/>
            <person name="Hosoyama Y."/>
            <person name="Yamazoe A."/>
        </authorList>
    </citation>
    <scope>NUCLEOTIDE SEQUENCE [LARGE SCALE GENOMIC DNA]</scope>
    <source>
        <strain evidence="3 4">NBRC 102217</strain>
    </source>
</reference>
<dbReference type="NCBIfam" id="NF000670">
    <property type="entry name" value="PRK00033.1-3"/>
    <property type="match status" value="1"/>
</dbReference>
<dbReference type="GO" id="GO:0006508">
    <property type="term" value="P:proteolysis"/>
    <property type="evidence" value="ECO:0007669"/>
    <property type="project" value="UniProtKB-UniRule"/>
</dbReference>
<dbReference type="FunFam" id="3.30.1390.10:FF:000002">
    <property type="entry name" value="ATP-dependent Clp protease adapter protein ClpS"/>
    <property type="match status" value="1"/>
</dbReference>
<sequence length="116" mass="13350">MSVFSTKDVKMTEFSDWVTPGFDLLEREKTEVKPPPMYHVILNNDDYTPMDFVIEILERFFGMDADKAAQTMLQVHYEGKARCGTYTAEVAETKVAQVTSYSEEQQHPLLCTMERA</sequence>
<dbReference type="PANTHER" id="PTHR33473">
    <property type="entry name" value="ATP-DEPENDENT CLP PROTEASE ADAPTER PROTEIN CLPS1, CHLOROPLASTIC"/>
    <property type="match status" value="1"/>
</dbReference>
<comment type="subunit">
    <text evidence="1">Binds to the N-terminal domain of the chaperone ClpA.</text>
</comment>
<dbReference type="NCBIfam" id="NF000672">
    <property type="entry name" value="PRK00033.1-5"/>
    <property type="match status" value="1"/>
</dbReference>
<dbReference type="AlphaFoldDB" id="V5FLE9"/>
<dbReference type="Gene3D" id="3.30.1390.10">
    <property type="match status" value="1"/>
</dbReference>
<evidence type="ECO:0000313" key="3">
    <source>
        <dbReference type="EMBL" id="GAD90486.1"/>
    </source>
</evidence>
<dbReference type="SUPFAM" id="SSF54736">
    <property type="entry name" value="ClpS-like"/>
    <property type="match status" value="1"/>
</dbReference>
<proteinExistence type="inferred from homology"/>
<dbReference type="InterPro" id="IPR022935">
    <property type="entry name" value="ClpS"/>
</dbReference>
<keyword evidence="4" id="KW-1185">Reference proteome</keyword>
<comment type="function">
    <text evidence="1">Involved in the modulation of the specificity of the ClpAP-mediated ATP-dependent protein degradation.</text>
</comment>
<evidence type="ECO:0000259" key="2">
    <source>
        <dbReference type="Pfam" id="PF02617"/>
    </source>
</evidence>
<evidence type="ECO:0000256" key="1">
    <source>
        <dbReference type="HAMAP-Rule" id="MF_00302"/>
    </source>
</evidence>
<feature type="domain" description="Adaptor protein ClpS core" evidence="2">
    <location>
        <begin position="33"/>
        <end position="112"/>
    </location>
</feature>
<dbReference type="HAMAP" id="MF_00302">
    <property type="entry name" value="ClpS"/>
    <property type="match status" value="1"/>
</dbReference>
<comment type="caution">
    <text evidence="3">The sequence shown here is derived from an EMBL/GenBank/DDBJ whole genome shotgun (WGS) entry which is preliminary data.</text>
</comment>
<dbReference type="GO" id="GO:0030163">
    <property type="term" value="P:protein catabolic process"/>
    <property type="evidence" value="ECO:0007669"/>
    <property type="project" value="InterPro"/>
</dbReference>